<protein>
    <recommendedName>
        <fullName evidence="10">Peptidase M50 domain-containing protein</fullName>
    </recommendedName>
</protein>
<gene>
    <name evidence="8" type="ORF">Pmar_PMAR011774</name>
</gene>
<name>C5LCP3_PERM5</name>
<comment type="similarity">
    <text evidence="2">Belongs to the peptidase M50B family.</text>
</comment>
<keyword evidence="7" id="KW-0812">Transmembrane</keyword>
<keyword evidence="9" id="KW-1185">Reference proteome</keyword>
<dbReference type="PANTHER" id="PTHR39188">
    <property type="entry name" value="MEMBRANE-ASSOCIATED ZINC METALLOPROTEASE M50B"/>
    <property type="match status" value="1"/>
</dbReference>
<dbReference type="GO" id="GO:0006508">
    <property type="term" value="P:proteolysis"/>
    <property type="evidence" value="ECO:0007669"/>
    <property type="project" value="UniProtKB-KW"/>
</dbReference>
<proteinExistence type="inferred from homology"/>
<evidence type="ECO:0000256" key="7">
    <source>
        <dbReference type="SAM" id="Phobius"/>
    </source>
</evidence>
<keyword evidence="7" id="KW-0472">Membrane</keyword>
<evidence type="ECO:0000313" key="9">
    <source>
        <dbReference type="Proteomes" id="UP000007800"/>
    </source>
</evidence>
<evidence type="ECO:0008006" key="10">
    <source>
        <dbReference type="Google" id="ProtNLM"/>
    </source>
</evidence>
<dbReference type="GeneID" id="9042929"/>
<evidence type="ECO:0000256" key="5">
    <source>
        <dbReference type="ARBA" id="ARBA00022833"/>
    </source>
</evidence>
<evidence type="ECO:0000256" key="2">
    <source>
        <dbReference type="ARBA" id="ARBA00007931"/>
    </source>
</evidence>
<organism evidence="9">
    <name type="scientific">Perkinsus marinus (strain ATCC 50983 / TXsc)</name>
    <dbReference type="NCBI Taxonomy" id="423536"/>
    <lineage>
        <taxon>Eukaryota</taxon>
        <taxon>Sar</taxon>
        <taxon>Alveolata</taxon>
        <taxon>Perkinsozoa</taxon>
        <taxon>Perkinsea</taxon>
        <taxon>Perkinsida</taxon>
        <taxon>Perkinsidae</taxon>
        <taxon>Perkinsus</taxon>
    </lineage>
</organism>
<feature type="transmembrane region" description="Helical" evidence="7">
    <location>
        <begin position="113"/>
        <end position="133"/>
    </location>
</feature>
<dbReference type="InParanoid" id="C5LCP3"/>
<feature type="transmembrane region" description="Helical" evidence="7">
    <location>
        <begin position="204"/>
        <end position="224"/>
    </location>
</feature>
<dbReference type="Pfam" id="PF13398">
    <property type="entry name" value="Peptidase_M50B"/>
    <property type="match status" value="1"/>
</dbReference>
<keyword evidence="5" id="KW-0862">Zinc</keyword>
<keyword evidence="4" id="KW-0378">Hydrolase</keyword>
<evidence type="ECO:0000256" key="1">
    <source>
        <dbReference type="ARBA" id="ARBA00001947"/>
    </source>
</evidence>
<keyword evidence="7" id="KW-1133">Transmembrane helix</keyword>
<dbReference type="EMBL" id="GG680918">
    <property type="protein sequence ID" value="EER05726.1"/>
    <property type="molecule type" value="Genomic_DNA"/>
</dbReference>
<evidence type="ECO:0000256" key="4">
    <source>
        <dbReference type="ARBA" id="ARBA00022801"/>
    </source>
</evidence>
<feature type="transmembrane region" description="Helical" evidence="7">
    <location>
        <begin position="162"/>
        <end position="183"/>
    </location>
</feature>
<dbReference type="GO" id="GO:0008237">
    <property type="term" value="F:metallopeptidase activity"/>
    <property type="evidence" value="ECO:0007669"/>
    <property type="project" value="UniProtKB-KW"/>
</dbReference>
<evidence type="ECO:0000313" key="8">
    <source>
        <dbReference type="EMBL" id="EER05726.1"/>
    </source>
</evidence>
<keyword evidence="3" id="KW-0645">Protease</keyword>
<dbReference type="RefSeq" id="XP_002773910.1">
    <property type="nucleotide sequence ID" value="XM_002773864.1"/>
</dbReference>
<evidence type="ECO:0000256" key="6">
    <source>
        <dbReference type="ARBA" id="ARBA00023049"/>
    </source>
</evidence>
<accession>C5LCP3</accession>
<dbReference type="OMA" id="CDGSISD"/>
<comment type="cofactor">
    <cofactor evidence="1">
        <name>Zn(2+)</name>
        <dbReference type="ChEBI" id="CHEBI:29105"/>
    </cofactor>
</comment>
<evidence type="ECO:0000256" key="3">
    <source>
        <dbReference type="ARBA" id="ARBA00022670"/>
    </source>
</evidence>
<sequence>MSAIPQRNLSIAGHCETERNGNDFSLTVFQGNRLLPRLRVHPTILFYSMGQLIVYSPGFGSVSVCILVVTVFLHEMGHAAAARLVGGHTDEVTLWPLGGLGVSWYDRTFRNKLFVTLAGPLVNVFLFGGWFLAGGATFKKWEFDEDDPDTEITLSDWEGLCFWAAALNLWLVAVNLLVPVYPLDASCWTGQLFYRCLCRSAKNASLVMIWLALVCGLFFLLLALVTFDPLMMVITGWCFYQMCLLIKAFCDGSISDHPLFNFDETALIGRRVVIQTQLNMPPLGVPVGGGSSKMNSTQRDLSTFNGDFTPTNRIVTHGRSPIPGSQRI</sequence>
<dbReference type="AlphaFoldDB" id="C5LCP3"/>
<dbReference type="InterPro" id="IPR049500">
    <property type="entry name" value="Peptidase_M50B-like"/>
</dbReference>
<keyword evidence="6" id="KW-0482">Metalloprotease</keyword>
<dbReference type="Proteomes" id="UP000007800">
    <property type="component" value="Unassembled WGS sequence"/>
</dbReference>
<feature type="transmembrane region" description="Helical" evidence="7">
    <location>
        <begin position="52"/>
        <end position="73"/>
    </location>
</feature>
<dbReference type="OrthoDB" id="497749at2759"/>
<dbReference type="PANTHER" id="PTHR39188:SF3">
    <property type="entry name" value="STAGE IV SPORULATION PROTEIN FB"/>
    <property type="match status" value="1"/>
</dbReference>
<reference evidence="8 9" key="1">
    <citation type="submission" date="2008-07" db="EMBL/GenBank/DDBJ databases">
        <authorList>
            <person name="El-Sayed N."/>
            <person name="Caler E."/>
            <person name="Inman J."/>
            <person name="Amedeo P."/>
            <person name="Hass B."/>
            <person name="Wortman J."/>
        </authorList>
    </citation>
    <scope>NUCLEOTIDE SEQUENCE [LARGE SCALE GENOMIC DNA]</scope>
    <source>
        <strain evidence="9">ATCC 50983 / TXsc</strain>
    </source>
</reference>